<comment type="caution">
    <text evidence="2">The sequence shown here is derived from an EMBL/GenBank/DDBJ whole genome shotgun (WGS) entry which is preliminary data.</text>
</comment>
<proteinExistence type="predicted"/>
<evidence type="ECO:0000313" key="2">
    <source>
        <dbReference type="EMBL" id="KAJ7730897.1"/>
    </source>
</evidence>
<dbReference type="Pfam" id="PF01693">
    <property type="entry name" value="Cauli_VI"/>
    <property type="match status" value="1"/>
</dbReference>
<dbReference type="SUPFAM" id="SSF55658">
    <property type="entry name" value="L9 N-domain-like"/>
    <property type="match status" value="1"/>
</dbReference>
<accession>A0AAD7MU86</accession>
<sequence length="115" mass="12975">MPHQGQPCVPAVFNYGVDLDLHDQHAKGWYYVVFRGIVPGIYLNSEQALAQTLHQTDYIFKKFRTQADALGYWNQCCRENHDHGAPAYKVKGIPGTFITFDEAIAAAATEFIKEV</sequence>
<organism evidence="2 3">
    <name type="scientific">Mycena maculata</name>
    <dbReference type="NCBI Taxonomy" id="230809"/>
    <lineage>
        <taxon>Eukaryota</taxon>
        <taxon>Fungi</taxon>
        <taxon>Dikarya</taxon>
        <taxon>Basidiomycota</taxon>
        <taxon>Agaricomycotina</taxon>
        <taxon>Agaricomycetes</taxon>
        <taxon>Agaricomycetidae</taxon>
        <taxon>Agaricales</taxon>
        <taxon>Marasmiineae</taxon>
        <taxon>Mycenaceae</taxon>
        <taxon>Mycena</taxon>
    </lineage>
</organism>
<keyword evidence="3" id="KW-1185">Reference proteome</keyword>
<evidence type="ECO:0000313" key="3">
    <source>
        <dbReference type="Proteomes" id="UP001215280"/>
    </source>
</evidence>
<evidence type="ECO:0000259" key="1">
    <source>
        <dbReference type="Pfam" id="PF01693"/>
    </source>
</evidence>
<name>A0AAD7MU86_9AGAR</name>
<protein>
    <recommendedName>
        <fullName evidence="1">Ribonuclease H1 N-terminal domain-containing protein</fullName>
    </recommendedName>
</protein>
<dbReference type="EMBL" id="JARJLG010000187">
    <property type="protein sequence ID" value="KAJ7730897.1"/>
    <property type="molecule type" value="Genomic_DNA"/>
</dbReference>
<dbReference type="InterPro" id="IPR037056">
    <property type="entry name" value="RNase_H1_N_sf"/>
</dbReference>
<dbReference type="InterPro" id="IPR009027">
    <property type="entry name" value="Ribosomal_bL9/RNase_H1_N"/>
</dbReference>
<reference evidence="2" key="1">
    <citation type="submission" date="2023-03" db="EMBL/GenBank/DDBJ databases">
        <title>Massive genome expansion in bonnet fungi (Mycena s.s.) driven by repeated elements and novel gene families across ecological guilds.</title>
        <authorList>
            <consortium name="Lawrence Berkeley National Laboratory"/>
            <person name="Harder C.B."/>
            <person name="Miyauchi S."/>
            <person name="Viragh M."/>
            <person name="Kuo A."/>
            <person name="Thoen E."/>
            <person name="Andreopoulos B."/>
            <person name="Lu D."/>
            <person name="Skrede I."/>
            <person name="Drula E."/>
            <person name="Henrissat B."/>
            <person name="Morin E."/>
            <person name="Kohler A."/>
            <person name="Barry K."/>
            <person name="LaButti K."/>
            <person name="Morin E."/>
            <person name="Salamov A."/>
            <person name="Lipzen A."/>
            <person name="Mereny Z."/>
            <person name="Hegedus B."/>
            <person name="Baldrian P."/>
            <person name="Stursova M."/>
            <person name="Weitz H."/>
            <person name="Taylor A."/>
            <person name="Grigoriev I.V."/>
            <person name="Nagy L.G."/>
            <person name="Martin F."/>
            <person name="Kauserud H."/>
        </authorList>
    </citation>
    <scope>NUCLEOTIDE SEQUENCE</scope>
    <source>
        <strain evidence="2">CBHHK188m</strain>
    </source>
</reference>
<dbReference type="Proteomes" id="UP001215280">
    <property type="component" value="Unassembled WGS sequence"/>
</dbReference>
<feature type="domain" description="Ribonuclease H1 N-terminal" evidence="1">
    <location>
        <begin position="30"/>
        <end position="70"/>
    </location>
</feature>
<dbReference type="InterPro" id="IPR011320">
    <property type="entry name" value="RNase_H1_N"/>
</dbReference>
<dbReference type="AlphaFoldDB" id="A0AAD7MU86"/>
<gene>
    <name evidence="2" type="ORF">DFH07DRAFT_969015</name>
</gene>
<dbReference type="Gene3D" id="3.40.970.10">
    <property type="entry name" value="Ribonuclease H1, N-terminal domain"/>
    <property type="match status" value="1"/>
</dbReference>